<dbReference type="EMBL" id="JAPDDS010000002">
    <property type="protein sequence ID" value="MCW1884003.1"/>
    <property type="molecule type" value="Genomic_DNA"/>
</dbReference>
<keyword evidence="2" id="KW-1185">Reference proteome</keyword>
<sequence>MSGKEILTGLRHHAAHAAEALQACAEALTGLSPEDYGDLLAELGRESAPEDQMIAGMCLAESQSRYLALTRPSDLSTHA</sequence>
<evidence type="ECO:0000313" key="2">
    <source>
        <dbReference type="Proteomes" id="UP001207930"/>
    </source>
</evidence>
<dbReference type="RefSeq" id="WP_264499962.1">
    <property type="nucleotide sequence ID" value="NZ_JAPDDS010000002.1"/>
</dbReference>
<protein>
    <submittedName>
        <fullName evidence="1">Uncharacterized protein</fullName>
    </submittedName>
</protein>
<gene>
    <name evidence="1" type="ORF">OKA04_04635</name>
</gene>
<dbReference type="Proteomes" id="UP001207930">
    <property type="component" value="Unassembled WGS sequence"/>
</dbReference>
<evidence type="ECO:0000313" key="1">
    <source>
        <dbReference type="EMBL" id="MCW1884003.1"/>
    </source>
</evidence>
<organism evidence="1 2">
    <name type="scientific">Luteolibacter flavescens</name>
    <dbReference type="NCBI Taxonomy" id="1859460"/>
    <lineage>
        <taxon>Bacteria</taxon>
        <taxon>Pseudomonadati</taxon>
        <taxon>Verrucomicrobiota</taxon>
        <taxon>Verrucomicrobiia</taxon>
        <taxon>Verrucomicrobiales</taxon>
        <taxon>Verrucomicrobiaceae</taxon>
        <taxon>Luteolibacter</taxon>
    </lineage>
</organism>
<name>A0ABT3FK89_9BACT</name>
<proteinExistence type="predicted"/>
<reference evidence="1 2" key="1">
    <citation type="submission" date="2022-10" db="EMBL/GenBank/DDBJ databases">
        <title>Luteolibacter flavescens strain MCCC 1K03193, whole genome shotgun sequencing project.</title>
        <authorList>
            <person name="Zhao G."/>
            <person name="Shen L."/>
        </authorList>
    </citation>
    <scope>NUCLEOTIDE SEQUENCE [LARGE SCALE GENOMIC DNA]</scope>
    <source>
        <strain evidence="1 2">MCCC 1K03193</strain>
    </source>
</reference>
<accession>A0ABT3FK89</accession>
<comment type="caution">
    <text evidence="1">The sequence shown here is derived from an EMBL/GenBank/DDBJ whole genome shotgun (WGS) entry which is preliminary data.</text>
</comment>